<evidence type="ECO:0000313" key="1">
    <source>
        <dbReference type="EMBL" id="MBO0654416.1"/>
    </source>
</evidence>
<name>A0A939JMP0_9ACTN</name>
<gene>
    <name evidence="1" type="ORF">J1792_17010</name>
</gene>
<comment type="caution">
    <text evidence="1">The sequence shown here is derived from an EMBL/GenBank/DDBJ whole genome shotgun (WGS) entry which is preliminary data.</text>
</comment>
<keyword evidence="2" id="KW-1185">Reference proteome</keyword>
<organism evidence="1 2">
    <name type="scientific">Streptomyces triculaminicus</name>
    <dbReference type="NCBI Taxonomy" id="2816232"/>
    <lineage>
        <taxon>Bacteria</taxon>
        <taxon>Bacillati</taxon>
        <taxon>Actinomycetota</taxon>
        <taxon>Actinomycetes</taxon>
        <taxon>Kitasatosporales</taxon>
        <taxon>Streptomycetaceae</taxon>
        <taxon>Streptomyces</taxon>
    </lineage>
</organism>
<dbReference type="RefSeq" id="WP_086567791.1">
    <property type="nucleotide sequence ID" value="NZ_JAFMOF010000002.1"/>
</dbReference>
<reference evidence="1" key="1">
    <citation type="submission" date="2021-03" db="EMBL/GenBank/DDBJ databases">
        <title>Streptomyces strains.</title>
        <authorList>
            <person name="Lund M.B."/>
            <person name="Toerring T."/>
        </authorList>
    </citation>
    <scope>NUCLEOTIDE SEQUENCE</scope>
    <source>
        <strain evidence="1">JCM 4242</strain>
    </source>
</reference>
<protein>
    <submittedName>
        <fullName evidence="1">Uncharacterized protein</fullName>
    </submittedName>
</protein>
<sequence length="94" mass="9943">MMKIITVYELERAPTAADRASGGEEATPVVRRVHAAPTAPGSSALGPRTFCGKDTFAMEAAPGKPSEHPGSPWYAPEYADRVCSTCDAAMEDET</sequence>
<dbReference type="EMBL" id="JAFMOF010000002">
    <property type="protein sequence ID" value="MBO0654416.1"/>
    <property type="molecule type" value="Genomic_DNA"/>
</dbReference>
<accession>A0A939JMP0</accession>
<dbReference type="Proteomes" id="UP000664781">
    <property type="component" value="Unassembled WGS sequence"/>
</dbReference>
<proteinExistence type="predicted"/>
<evidence type="ECO:0000313" key="2">
    <source>
        <dbReference type="Proteomes" id="UP000664781"/>
    </source>
</evidence>
<dbReference type="AlphaFoldDB" id="A0A939JMP0"/>